<dbReference type="AlphaFoldDB" id="A0A7S0AES7"/>
<proteinExistence type="predicted"/>
<reference evidence="2" key="1">
    <citation type="submission" date="2021-01" db="EMBL/GenBank/DDBJ databases">
        <authorList>
            <person name="Corre E."/>
            <person name="Pelletier E."/>
            <person name="Niang G."/>
            <person name="Scheremetjew M."/>
            <person name="Finn R."/>
            <person name="Kale V."/>
            <person name="Holt S."/>
            <person name="Cochrane G."/>
            <person name="Meng A."/>
            <person name="Brown T."/>
            <person name="Cohen L."/>
        </authorList>
    </citation>
    <scope>NUCLEOTIDE SEQUENCE</scope>
    <source>
        <strain evidence="2">Pbaha01</strain>
    </source>
</reference>
<name>A0A7S0AES7_9DINO</name>
<evidence type="ECO:0000256" key="1">
    <source>
        <dbReference type="SAM" id="MobiDB-lite"/>
    </source>
</evidence>
<dbReference type="EMBL" id="HBEG01025037">
    <property type="protein sequence ID" value="CAD8361159.1"/>
    <property type="molecule type" value="Transcribed_RNA"/>
</dbReference>
<gene>
    <name evidence="2" type="ORF">PBAH0796_LOCUS15234</name>
</gene>
<sequence length="355" mass="37395">MQDGLAIDATPPLKVVHHVGVSTSGTILVVIALAPGMDLVSEELKPSFESFAQSSSIALFIRRVLAIVETELGLCSYHLRVVPWEGGPAGGPARSSDQGLIAFLMSEGAGPVCEAAACWGFFTYVAGDNSVERHIPAMCNLDDLDAPIIYADASGKSIDVPGLTVRSVLVRGAEPEALVRCSLDFQGRCCYVVVMAPAAPVVVSARKRAEVVRRQSELSDAELAALWRAAASVAATHGGFRDMHLNAGTFQNVAHLHLKVWIEEASFLSVWADGEVLGKLRQRRKQPKDSLDVAGKSSVDADGDGRAGELSAVSAISGCGDEEIAEGLDDPDLAAAIAMSLEQPIARASDESAHQ</sequence>
<evidence type="ECO:0000313" key="2">
    <source>
        <dbReference type="EMBL" id="CAD8361159.1"/>
    </source>
</evidence>
<protein>
    <submittedName>
        <fullName evidence="2">Uncharacterized protein</fullName>
    </submittedName>
</protein>
<feature type="region of interest" description="Disordered" evidence="1">
    <location>
        <begin position="287"/>
        <end position="307"/>
    </location>
</feature>
<accession>A0A7S0AES7</accession>
<organism evidence="2">
    <name type="scientific">Pyrodinium bahamense</name>
    <dbReference type="NCBI Taxonomy" id="73915"/>
    <lineage>
        <taxon>Eukaryota</taxon>
        <taxon>Sar</taxon>
        <taxon>Alveolata</taxon>
        <taxon>Dinophyceae</taxon>
        <taxon>Gonyaulacales</taxon>
        <taxon>Pyrocystaceae</taxon>
        <taxon>Pyrodinium</taxon>
    </lineage>
</organism>